<dbReference type="InterPro" id="IPR018392">
    <property type="entry name" value="LysM"/>
</dbReference>
<name>A0A9W9LUI2_9EURO</name>
<dbReference type="AlphaFoldDB" id="A0A9W9LUI2"/>
<evidence type="ECO:0000313" key="5">
    <source>
        <dbReference type="Proteomes" id="UP001149163"/>
    </source>
</evidence>
<reference evidence="4" key="1">
    <citation type="submission" date="2022-11" db="EMBL/GenBank/DDBJ databases">
        <authorList>
            <person name="Petersen C."/>
        </authorList>
    </citation>
    <scope>NUCLEOTIDE SEQUENCE</scope>
    <source>
        <strain evidence="4">IBT 26290</strain>
    </source>
</reference>
<reference evidence="4" key="2">
    <citation type="journal article" date="2023" name="IMA Fungus">
        <title>Comparative genomic study of the Penicillium genus elucidates a diverse pangenome and 15 lateral gene transfer events.</title>
        <authorList>
            <person name="Petersen C."/>
            <person name="Sorensen T."/>
            <person name="Nielsen M.R."/>
            <person name="Sondergaard T.E."/>
            <person name="Sorensen J.L."/>
            <person name="Fitzpatrick D.A."/>
            <person name="Frisvad J.C."/>
            <person name="Nielsen K.L."/>
        </authorList>
    </citation>
    <scope>NUCLEOTIDE SEQUENCE</scope>
    <source>
        <strain evidence="4">IBT 26290</strain>
    </source>
</reference>
<proteinExistence type="predicted"/>
<dbReference type="InterPro" id="IPR036779">
    <property type="entry name" value="LysM_dom_sf"/>
</dbReference>
<accession>A0A9W9LUI2</accession>
<keyword evidence="5" id="KW-1185">Reference proteome</keyword>
<evidence type="ECO:0000256" key="2">
    <source>
        <dbReference type="ARBA" id="ARBA00023026"/>
    </source>
</evidence>
<dbReference type="PANTHER" id="PTHR34997">
    <property type="entry name" value="AM15"/>
    <property type="match status" value="1"/>
</dbReference>
<evidence type="ECO:0000256" key="1">
    <source>
        <dbReference type="ARBA" id="ARBA00022669"/>
    </source>
</evidence>
<dbReference type="InterPro" id="IPR052210">
    <property type="entry name" value="LysM1-like"/>
</dbReference>
<dbReference type="GO" id="GO:0008061">
    <property type="term" value="F:chitin binding"/>
    <property type="evidence" value="ECO:0007669"/>
    <property type="project" value="UniProtKB-KW"/>
</dbReference>
<dbReference type="RefSeq" id="XP_056548689.1">
    <property type="nucleotide sequence ID" value="XM_056685083.1"/>
</dbReference>
<dbReference type="OrthoDB" id="5985073at2759"/>
<keyword evidence="2" id="KW-0843">Virulence</keyword>
<dbReference type="GeneID" id="81424259"/>
<organism evidence="4 5">
    <name type="scientific">Penicillium canariense</name>
    <dbReference type="NCBI Taxonomy" id="189055"/>
    <lineage>
        <taxon>Eukaryota</taxon>
        <taxon>Fungi</taxon>
        <taxon>Dikarya</taxon>
        <taxon>Ascomycota</taxon>
        <taxon>Pezizomycotina</taxon>
        <taxon>Eurotiomycetes</taxon>
        <taxon>Eurotiomycetidae</taxon>
        <taxon>Eurotiales</taxon>
        <taxon>Aspergillaceae</taxon>
        <taxon>Penicillium</taxon>
    </lineage>
</organism>
<dbReference type="EMBL" id="JAPQKN010000001">
    <property type="protein sequence ID" value="KAJ5177081.1"/>
    <property type="molecule type" value="Genomic_DNA"/>
</dbReference>
<dbReference type="Proteomes" id="UP001149163">
    <property type="component" value="Unassembled WGS sequence"/>
</dbReference>
<dbReference type="Pfam" id="PF01476">
    <property type="entry name" value="LysM"/>
    <property type="match status" value="1"/>
</dbReference>
<dbReference type="PANTHER" id="PTHR34997:SF1">
    <property type="entry name" value="PEPTIDOGLYCAN-BINDING LYSIN DOMAIN"/>
    <property type="match status" value="1"/>
</dbReference>
<feature type="domain" description="LysM" evidence="3">
    <location>
        <begin position="65"/>
        <end position="95"/>
    </location>
</feature>
<evidence type="ECO:0000313" key="4">
    <source>
        <dbReference type="EMBL" id="KAJ5177081.1"/>
    </source>
</evidence>
<gene>
    <name evidence="4" type="ORF">N7482_002958</name>
</gene>
<dbReference type="Gene3D" id="3.10.350.10">
    <property type="entry name" value="LysM domain"/>
    <property type="match status" value="2"/>
</dbReference>
<protein>
    <recommendedName>
        <fullName evidence="3">LysM domain-containing protein</fullName>
    </recommendedName>
</protein>
<keyword evidence="1" id="KW-0147">Chitin-binding</keyword>
<sequence length="218" mass="23539">MSIPTSTSNPGYIYTPTYLPTAPGTLTGCTSYRNYTGPTALIFDTTTFNTTLDVDYTILNVCAMVAMLYQVTVDQLIEWNPSLSNDTSTCALQPGYSYCVLESADSKTTDDDDGTYCLSINATEPTTVSNCNCFTEVAGYMIDDYTCADIEEDVDVTEAELLAWNPWLAGDCDTQLYLNLNENDVRSVCIGTDTNAATISTSSTSAAPTPTDTISDCQ</sequence>
<evidence type="ECO:0000259" key="3">
    <source>
        <dbReference type="Pfam" id="PF01476"/>
    </source>
</evidence>
<comment type="caution">
    <text evidence="4">The sequence shown here is derived from an EMBL/GenBank/DDBJ whole genome shotgun (WGS) entry which is preliminary data.</text>
</comment>